<proteinExistence type="inferred from homology"/>
<dbReference type="HAMAP" id="MF_01632">
    <property type="entry name" value="UbiC"/>
    <property type="match status" value="1"/>
</dbReference>
<gene>
    <name evidence="4" type="primary">ubiC</name>
    <name evidence="5" type="ORF">HAQ05_13120</name>
</gene>
<reference evidence="5 6" key="1">
    <citation type="journal article" date="2020" name="Insects">
        <title>Bacteria Belonging to Pseudomonas typographi sp. nov. from the Bark Beetle Ips typographus Have Genomic Potential to Aid in the Host Ecology.</title>
        <authorList>
            <person name="Peral-Aranega E."/>
            <person name="Saati-Santamaria Z."/>
            <person name="Kolarik M."/>
            <person name="Rivas R."/>
            <person name="Garcia-Fraile P."/>
        </authorList>
    </citation>
    <scope>NUCLEOTIDE SEQUENCE [LARGE SCALE GENOMIC DNA]</scope>
    <source>
        <strain evidence="5 6">CA3A</strain>
    </source>
</reference>
<dbReference type="Gene3D" id="3.40.1410.10">
    <property type="entry name" value="Chorismate lyase-like"/>
    <property type="match status" value="1"/>
</dbReference>
<evidence type="ECO:0000256" key="4">
    <source>
        <dbReference type="HAMAP-Rule" id="MF_01632"/>
    </source>
</evidence>
<comment type="subcellular location">
    <subcellularLocation>
        <location evidence="4">Cytoplasm</location>
    </subcellularLocation>
</comment>
<name>A0ABR7Z2B6_9PSED</name>
<feature type="binding site" evidence="4">
    <location>
        <position position="167"/>
    </location>
    <ligand>
        <name>substrate</name>
    </ligand>
</feature>
<dbReference type="SUPFAM" id="SSF64288">
    <property type="entry name" value="Chorismate lyase-like"/>
    <property type="match status" value="1"/>
</dbReference>
<keyword evidence="6" id="KW-1185">Reference proteome</keyword>
<keyword evidence="3 4" id="KW-0456">Lyase</keyword>
<dbReference type="Proteomes" id="UP000805841">
    <property type="component" value="Unassembled WGS sequence"/>
</dbReference>
<dbReference type="EMBL" id="JAAOCA010000015">
    <property type="protein sequence ID" value="MBD1599641.1"/>
    <property type="molecule type" value="Genomic_DNA"/>
</dbReference>
<keyword evidence="4" id="KW-0670">Pyruvate</keyword>
<feature type="binding site" evidence="4">
    <location>
        <position position="77"/>
    </location>
    <ligand>
        <name>substrate</name>
    </ligand>
</feature>
<comment type="similarity">
    <text evidence="4">Belongs to the UbiC family.</text>
</comment>
<evidence type="ECO:0000313" key="6">
    <source>
        <dbReference type="Proteomes" id="UP000805841"/>
    </source>
</evidence>
<dbReference type="InterPro" id="IPR028978">
    <property type="entry name" value="Chorismate_lyase_/UTRA_dom_sf"/>
</dbReference>
<dbReference type="InterPro" id="IPR007440">
    <property type="entry name" value="Chorismate--pyruvate_lyase"/>
</dbReference>
<comment type="catalytic activity">
    <reaction evidence="4">
        <text>chorismate = 4-hydroxybenzoate + pyruvate</text>
        <dbReference type="Rhea" id="RHEA:16505"/>
        <dbReference type="ChEBI" id="CHEBI:15361"/>
        <dbReference type="ChEBI" id="CHEBI:17879"/>
        <dbReference type="ChEBI" id="CHEBI:29748"/>
        <dbReference type="EC" id="4.1.3.40"/>
    </reaction>
</comment>
<evidence type="ECO:0000256" key="3">
    <source>
        <dbReference type="ARBA" id="ARBA00023239"/>
    </source>
</evidence>
<dbReference type="GO" id="GO:0016829">
    <property type="term" value="F:lyase activity"/>
    <property type="evidence" value="ECO:0007669"/>
    <property type="project" value="UniProtKB-KW"/>
</dbReference>
<accession>A0ABR7Z2B6</accession>
<sequence>MPHQPLHASLASWALEATGATDQVRQWLYDSSSLTRKLTAASAHRFTVTPLREGWQTLRDDECLALGLPAASQGWVREVFLRGRGEAWVFARSVAGRQALENDDFALAALGTRSLGELLFSDAAFQRQPFDVCRYPRGWLPREVATDGLWARRSRFDRAALAVLVMEVFLPALWRAVGTCEENP</sequence>
<dbReference type="RefSeq" id="WP_190421240.1">
    <property type="nucleotide sequence ID" value="NZ_JAAOCA010000015.1"/>
</dbReference>
<comment type="pathway">
    <text evidence="4">Cofactor biosynthesis; ubiquinone biosynthesis.</text>
</comment>
<dbReference type="PANTHER" id="PTHR38683:SF1">
    <property type="entry name" value="CHORISMATE PYRUVATE-LYASE"/>
    <property type="match status" value="1"/>
</dbReference>
<comment type="function">
    <text evidence="4">Removes the pyruvyl group from chorismate, with concomitant aromatization of the ring, to provide 4-hydroxybenzoate (4HB) for the ubiquinone pathway.</text>
</comment>
<organism evidence="5 6">
    <name type="scientific">Pseudomonas typographi</name>
    <dbReference type="NCBI Taxonomy" id="2715964"/>
    <lineage>
        <taxon>Bacteria</taxon>
        <taxon>Pseudomonadati</taxon>
        <taxon>Pseudomonadota</taxon>
        <taxon>Gammaproteobacteria</taxon>
        <taxon>Pseudomonadales</taxon>
        <taxon>Pseudomonadaceae</taxon>
        <taxon>Pseudomonas</taxon>
    </lineage>
</organism>
<comment type="caution">
    <text evidence="4">Lacks conserved residue(s) required for the propagation of feature annotation.</text>
</comment>
<dbReference type="PANTHER" id="PTHR38683">
    <property type="entry name" value="CHORISMATE PYRUVATE-LYASE"/>
    <property type="match status" value="1"/>
</dbReference>
<evidence type="ECO:0000256" key="2">
    <source>
        <dbReference type="ARBA" id="ARBA00022688"/>
    </source>
</evidence>
<feature type="binding site" evidence="4">
    <location>
        <position position="115"/>
    </location>
    <ligand>
        <name>substrate</name>
    </ligand>
</feature>
<dbReference type="EC" id="4.1.3.40" evidence="4"/>
<comment type="caution">
    <text evidence="5">The sequence shown here is derived from an EMBL/GenBank/DDBJ whole genome shotgun (WGS) entry which is preliminary data.</text>
</comment>
<protein>
    <recommendedName>
        <fullName evidence="4">Probable chorismate pyruvate-lyase</fullName>
        <shortName evidence="4">CL</shortName>
        <shortName evidence="4">CPL</shortName>
        <ecNumber evidence="4">4.1.3.40</ecNumber>
    </recommendedName>
</protein>
<keyword evidence="2 4" id="KW-0831">Ubiquinone biosynthesis</keyword>
<dbReference type="Pfam" id="PF04345">
    <property type="entry name" value="Chor_lyase"/>
    <property type="match status" value="1"/>
</dbReference>
<keyword evidence="1 4" id="KW-0963">Cytoplasm</keyword>
<evidence type="ECO:0000256" key="1">
    <source>
        <dbReference type="ARBA" id="ARBA00022490"/>
    </source>
</evidence>
<evidence type="ECO:0000313" key="5">
    <source>
        <dbReference type="EMBL" id="MBD1599641.1"/>
    </source>
</evidence>